<reference evidence="5" key="1">
    <citation type="journal article" date="2017" name="Nature">
        <title>The sunflower genome provides insights into oil metabolism, flowering and Asterid evolution.</title>
        <authorList>
            <person name="Badouin H."/>
            <person name="Gouzy J."/>
            <person name="Grassa C.J."/>
            <person name="Murat F."/>
            <person name="Staton S.E."/>
            <person name="Cottret L."/>
            <person name="Lelandais-Briere C."/>
            <person name="Owens G.L."/>
            <person name="Carrere S."/>
            <person name="Mayjonade B."/>
            <person name="Legrand L."/>
            <person name="Gill N."/>
            <person name="Kane N.C."/>
            <person name="Bowers J.E."/>
            <person name="Hubner S."/>
            <person name="Bellec A."/>
            <person name="Berard A."/>
            <person name="Berges H."/>
            <person name="Blanchet N."/>
            <person name="Boniface M.C."/>
            <person name="Brunel D."/>
            <person name="Catrice O."/>
            <person name="Chaidir N."/>
            <person name="Claudel C."/>
            <person name="Donnadieu C."/>
            <person name="Faraut T."/>
            <person name="Fievet G."/>
            <person name="Helmstetter N."/>
            <person name="King M."/>
            <person name="Knapp S.J."/>
            <person name="Lai Z."/>
            <person name="Le Paslier M.C."/>
            <person name="Lippi Y."/>
            <person name="Lorenzon L."/>
            <person name="Mandel J.R."/>
            <person name="Marage G."/>
            <person name="Marchand G."/>
            <person name="Marquand E."/>
            <person name="Bret-Mestries E."/>
            <person name="Morien E."/>
            <person name="Nambeesan S."/>
            <person name="Nguyen T."/>
            <person name="Pegot-Espagnet P."/>
            <person name="Pouilly N."/>
            <person name="Raftis F."/>
            <person name="Sallet E."/>
            <person name="Schiex T."/>
            <person name="Thomas J."/>
            <person name="Vandecasteele C."/>
            <person name="Vares D."/>
            <person name="Vear F."/>
            <person name="Vautrin S."/>
            <person name="Crespi M."/>
            <person name="Mangin B."/>
            <person name="Burke J.M."/>
            <person name="Salse J."/>
            <person name="Munos S."/>
            <person name="Vincourt P."/>
            <person name="Rieseberg L.H."/>
            <person name="Langlade N.B."/>
        </authorList>
    </citation>
    <scope>NUCLEOTIDE SEQUENCE [LARGE SCALE GENOMIC DNA]</scope>
    <source>
        <strain evidence="5">cv. SF193</strain>
    </source>
</reference>
<dbReference type="InterPro" id="IPR054722">
    <property type="entry name" value="PolX-like_BBD"/>
</dbReference>
<proteinExistence type="predicted"/>
<protein>
    <submittedName>
        <fullName evidence="4">Putative ribonuclease H-like domain, GAG-pre-integrase domain protein</fullName>
    </submittedName>
</protein>
<evidence type="ECO:0000259" key="3">
    <source>
        <dbReference type="PROSITE" id="PS50994"/>
    </source>
</evidence>
<feature type="domain" description="Integrase catalytic" evidence="3">
    <location>
        <begin position="336"/>
        <end position="428"/>
    </location>
</feature>
<feature type="compositionally biased region" description="Basic residues" evidence="2">
    <location>
        <begin position="41"/>
        <end position="51"/>
    </location>
</feature>
<sequence length="458" mass="50554">MAETTKKTTSARAAGTSATALAATTASHPTASAAESASYRGRGRGRSRGRGRGVSNRGGRSYNSQSPHPYIVFPNSWAASQWSSLMQANQPPWSSQAATPPCPYPSTPRPNSNSAGILGAAPDQAYTATLFPTDIQQALYALSLNQQDPHGFMDTGASGHMKIPQGNDSPSSFNICTNKYIVVGNGMTIPVIGQGNITLPPPFPPFKLNNVLYAPNLVKNLISVRKLTTDNLLSTEFDPFSFTVKDLKTKAHLLRCNSSGDLYPLTAPLPSKPTSTAFVATTQERWHQRLGHPSFSILHSLPLSVSSSSNKHDKTLCQACVFGKSVRMPFLDSCNRTHLPFDIIHSDLWTSPVPSTGGHRYYVLFLDDFTNFLWTFPLTNKSNVFSIFTNFHNYITTQFNGKIKQFQCDTGKEYDNNSFHNFCHLYGMHFRFLAHTPLPKMVRLSVKLEQSIIWYALY</sequence>
<dbReference type="Pfam" id="PF22936">
    <property type="entry name" value="Pol_BBD"/>
    <property type="match status" value="1"/>
</dbReference>
<evidence type="ECO:0000313" key="4">
    <source>
        <dbReference type="EMBL" id="OTF94017.1"/>
    </source>
</evidence>
<dbReference type="GO" id="GO:0008233">
    <property type="term" value="F:peptidase activity"/>
    <property type="evidence" value="ECO:0007669"/>
    <property type="project" value="UniProtKB-KW"/>
</dbReference>
<dbReference type="PANTHER" id="PTHR42648">
    <property type="entry name" value="TRANSPOSASE, PUTATIVE-RELATED"/>
    <property type="match status" value="1"/>
</dbReference>
<dbReference type="EMBL" id="CM007904">
    <property type="protein sequence ID" value="OTF94017.1"/>
    <property type="molecule type" value="Genomic_DNA"/>
</dbReference>
<dbReference type="InterPro" id="IPR025724">
    <property type="entry name" value="GAG-pre-integrase_dom"/>
</dbReference>
<keyword evidence="1" id="KW-0645">Protease</keyword>
<feature type="region of interest" description="Disordered" evidence="2">
    <location>
        <begin position="1"/>
        <end position="67"/>
    </location>
</feature>
<feature type="compositionally biased region" description="Polar residues" evidence="2">
    <location>
        <begin position="89"/>
        <end position="98"/>
    </location>
</feature>
<feature type="compositionally biased region" description="Low complexity" evidence="2">
    <location>
        <begin position="53"/>
        <end position="64"/>
    </location>
</feature>
<dbReference type="PANTHER" id="PTHR42648:SF30">
    <property type="entry name" value="RIBONUCLEASE H-LIKE DOMAIN, GAG-PRE-INTEGRASE DOMAIN PROTEIN-RELATED"/>
    <property type="match status" value="1"/>
</dbReference>
<feature type="region of interest" description="Disordered" evidence="2">
    <location>
        <begin position="89"/>
        <end position="118"/>
    </location>
</feature>
<accession>A0A251S5B8</accession>
<gene>
    <name evidence="4" type="ORF">HannXRQ_Chr15g0467541</name>
</gene>
<dbReference type="Pfam" id="PF13976">
    <property type="entry name" value="gag_pre-integrs"/>
    <property type="match status" value="1"/>
</dbReference>
<keyword evidence="1" id="KW-0378">Hydrolase</keyword>
<dbReference type="Pfam" id="PF00665">
    <property type="entry name" value="rve"/>
    <property type="match status" value="1"/>
</dbReference>
<dbReference type="Gene3D" id="3.30.420.10">
    <property type="entry name" value="Ribonuclease H-like superfamily/Ribonuclease H"/>
    <property type="match status" value="1"/>
</dbReference>
<dbReference type="GO" id="GO:0003676">
    <property type="term" value="F:nucleic acid binding"/>
    <property type="evidence" value="ECO:0007669"/>
    <property type="project" value="InterPro"/>
</dbReference>
<dbReference type="InterPro" id="IPR001584">
    <property type="entry name" value="Integrase_cat-core"/>
</dbReference>
<dbReference type="GO" id="GO:0006508">
    <property type="term" value="P:proteolysis"/>
    <property type="evidence" value="ECO:0007669"/>
    <property type="project" value="UniProtKB-KW"/>
</dbReference>
<dbReference type="GO" id="GO:0015074">
    <property type="term" value="P:DNA integration"/>
    <property type="evidence" value="ECO:0007669"/>
    <property type="project" value="InterPro"/>
</dbReference>
<dbReference type="Proteomes" id="UP000215914">
    <property type="component" value="Chromosome 15"/>
</dbReference>
<name>A0A251S5B8_HELAN</name>
<feature type="compositionally biased region" description="Low complexity" evidence="2">
    <location>
        <begin position="7"/>
        <end position="40"/>
    </location>
</feature>
<evidence type="ECO:0000256" key="2">
    <source>
        <dbReference type="SAM" id="MobiDB-lite"/>
    </source>
</evidence>
<organism evidence="4 5">
    <name type="scientific">Helianthus annuus</name>
    <name type="common">Common sunflower</name>
    <dbReference type="NCBI Taxonomy" id="4232"/>
    <lineage>
        <taxon>Eukaryota</taxon>
        <taxon>Viridiplantae</taxon>
        <taxon>Streptophyta</taxon>
        <taxon>Embryophyta</taxon>
        <taxon>Tracheophyta</taxon>
        <taxon>Spermatophyta</taxon>
        <taxon>Magnoliopsida</taxon>
        <taxon>eudicotyledons</taxon>
        <taxon>Gunneridae</taxon>
        <taxon>Pentapetalae</taxon>
        <taxon>asterids</taxon>
        <taxon>campanulids</taxon>
        <taxon>Asterales</taxon>
        <taxon>Asteraceae</taxon>
        <taxon>Asteroideae</taxon>
        <taxon>Heliantheae alliance</taxon>
        <taxon>Heliantheae</taxon>
        <taxon>Helianthus</taxon>
    </lineage>
</organism>
<dbReference type="AlphaFoldDB" id="A0A251S5B8"/>
<evidence type="ECO:0000313" key="5">
    <source>
        <dbReference type="Proteomes" id="UP000215914"/>
    </source>
</evidence>
<dbReference type="InterPro" id="IPR012337">
    <property type="entry name" value="RNaseH-like_sf"/>
</dbReference>
<dbReference type="InParanoid" id="A0A251S5B8"/>
<dbReference type="PROSITE" id="PS50994">
    <property type="entry name" value="INTEGRASE"/>
    <property type="match status" value="1"/>
</dbReference>
<keyword evidence="5" id="KW-1185">Reference proteome</keyword>
<dbReference type="OMA" id="DERQIRT"/>
<dbReference type="STRING" id="4232.A0A251S5B8"/>
<evidence type="ECO:0000256" key="1">
    <source>
        <dbReference type="ARBA" id="ARBA00022670"/>
    </source>
</evidence>
<dbReference type="SUPFAM" id="SSF53098">
    <property type="entry name" value="Ribonuclease H-like"/>
    <property type="match status" value="1"/>
</dbReference>
<dbReference type="InterPro" id="IPR039537">
    <property type="entry name" value="Retrotran_Ty1/copia-like"/>
</dbReference>
<dbReference type="InterPro" id="IPR036397">
    <property type="entry name" value="RNaseH_sf"/>
</dbReference>